<feature type="transmembrane region" description="Helical" evidence="2">
    <location>
        <begin position="163"/>
        <end position="186"/>
    </location>
</feature>
<feature type="transmembrane region" description="Helical" evidence="2">
    <location>
        <begin position="16"/>
        <end position="36"/>
    </location>
</feature>
<reference evidence="4" key="1">
    <citation type="submission" date="2018-12" db="EMBL/GenBank/DDBJ databases">
        <title>Tengunoibacter tsumagoiensis gen. nov., sp. nov., Dictyobacter kobayashii sp. nov., D. alpinus sp. nov., and D. joshuensis sp. nov. and description of Dictyobacteraceae fam. nov. within the order Ktedonobacterales isolated from Tengu-no-mugimeshi.</title>
        <authorList>
            <person name="Wang C.M."/>
            <person name="Zheng Y."/>
            <person name="Sakai Y."/>
            <person name="Toyoda A."/>
            <person name="Minakuchi Y."/>
            <person name="Abe K."/>
            <person name="Yokota A."/>
            <person name="Yabe S."/>
        </authorList>
    </citation>
    <scope>NUCLEOTIDE SEQUENCE [LARGE SCALE GENOMIC DNA]</scope>
    <source>
        <strain evidence="4">Uno3</strain>
    </source>
</reference>
<feature type="repeat" description="TPR" evidence="1">
    <location>
        <begin position="404"/>
        <end position="437"/>
    </location>
</feature>
<proteinExistence type="predicted"/>
<dbReference type="PROSITE" id="PS50005">
    <property type="entry name" value="TPR"/>
    <property type="match status" value="1"/>
</dbReference>
<evidence type="ECO:0000256" key="2">
    <source>
        <dbReference type="SAM" id="Phobius"/>
    </source>
</evidence>
<keyword evidence="1" id="KW-0802">TPR repeat</keyword>
<feature type="transmembrane region" description="Helical" evidence="2">
    <location>
        <begin position="206"/>
        <end position="227"/>
    </location>
</feature>
<accession>A0A402A0N0</accession>
<keyword evidence="2" id="KW-0812">Transmembrane</keyword>
<feature type="transmembrane region" description="Helical" evidence="2">
    <location>
        <begin position="56"/>
        <end position="78"/>
    </location>
</feature>
<keyword evidence="4" id="KW-1185">Reference proteome</keyword>
<keyword evidence="2" id="KW-1133">Transmembrane helix</keyword>
<organism evidence="3 4">
    <name type="scientific">Tengunoibacter tsumagoiensis</name>
    <dbReference type="NCBI Taxonomy" id="2014871"/>
    <lineage>
        <taxon>Bacteria</taxon>
        <taxon>Bacillati</taxon>
        <taxon>Chloroflexota</taxon>
        <taxon>Ktedonobacteria</taxon>
        <taxon>Ktedonobacterales</taxon>
        <taxon>Dictyobacteraceae</taxon>
        <taxon>Tengunoibacter</taxon>
    </lineage>
</organism>
<keyword evidence="2" id="KW-0472">Membrane</keyword>
<feature type="transmembrane region" description="Helical" evidence="2">
    <location>
        <begin position="98"/>
        <end position="115"/>
    </location>
</feature>
<name>A0A402A0N0_9CHLR</name>
<dbReference type="SUPFAM" id="SSF48452">
    <property type="entry name" value="TPR-like"/>
    <property type="match status" value="1"/>
</dbReference>
<evidence type="ECO:0000313" key="3">
    <source>
        <dbReference type="EMBL" id="GCE12619.1"/>
    </source>
</evidence>
<evidence type="ECO:0000256" key="1">
    <source>
        <dbReference type="PROSITE-ProRule" id="PRU00339"/>
    </source>
</evidence>
<gene>
    <name evidence="3" type="ORF">KTT_24780</name>
</gene>
<dbReference type="InterPro" id="IPR019734">
    <property type="entry name" value="TPR_rpt"/>
</dbReference>
<comment type="caution">
    <text evidence="3">The sequence shown here is derived from an EMBL/GenBank/DDBJ whole genome shotgun (WGS) entry which is preliminary data.</text>
</comment>
<dbReference type="InterPro" id="IPR011990">
    <property type="entry name" value="TPR-like_helical_dom_sf"/>
</dbReference>
<dbReference type="Proteomes" id="UP000287352">
    <property type="component" value="Unassembled WGS sequence"/>
</dbReference>
<protein>
    <submittedName>
        <fullName evidence="3">Uncharacterized protein</fullName>
    </submittedName>
</protein>
<evidence type="ECO:0000313" key="4">
    <source>
        <dbReference type="Proteomes" id="UP000287352"/>
    </source>
</evidence>
<sequence length="450" mass="51159">MIPQHSWRLLMRQAPYQIVIPSLAGLVMLTASFLPWLDDPLHSLMLAWQVPIDLAWPIHLGNYGLLCLCCSLLAGWIVWRRWQQPQLHGREARICQGAGLFSLLPATLFALQYLYNDMEGVALLNRNERQAMLIRGHFGYGSSAQFFPIQLSSLDPLDLSSRVLLFCNQVGPGFFTSLVGALLFFIAARQFPRSTMQQRRSRWTPWIVSGMAMGFLLLLGRGPAALICNYEAQHLLSIGNYENALTWLDYAQNLNPSLAQLPSYQLERGQAWYYVYPNQPVLSSRAYLASFYRQQNDFLSAYQELREGLMATHNQVPDWFTDEVDLTLQNLSEQPHPLNGAANLRVPGEEPSITWLNAMLQADPNNVYAHYMLGRLYYDLHDYTTCDTQMNVVLALSANSDIQSSAYTYLGLSKIGEGKYVEAHDDMFKAQDLDPEFRNNTAREEISGLR</sequence>
<dbReference type="AlphaFoldDB" id="A0A402A0N0"/>
<dbReference type="Gene3D" id="1.25.40.10">
    <property type="entry name" value="Tetratricopeptide repeat domain"/>
    <property type="match status" value="1"/>
</dbReference>
<dbReference type="EMBL" id="BIFR01000001">
    <property type="protein sequence ID" value="GCE12619.1"/>
    <property type="molecule type" value="Genomic_DNA"/>
</dbReference>